<evidence type="ECO:0000313" key="3">
    <source>
        <dbReference type="Proteomes" id="UP000034687"/>
    </source>
</evidence>
<keyword evidence="1" id="KW-0472">Membrane</keyword>
<evidence type="ECO:0000256" key="1">
    <source>
        <dbReference type="SAM" id="Phobius"/>
    </source>
</evidence>
<feature type="transmembrane region" description="Helical" evidence="1">
    <location>
        <begin position="169"/>
        <end position="190"/>
    </location>
</feature>
<dbReference type="EMBL" id="LBXW01000002">
    <property type="protein sequence ID" value="KKR39751.1"/>
    <property type="molecule type" value="Genomic_DNA"/>
</dbReference>
<keyword evidence="1" id="KW-0812">Transmembrane</keyword>
<feature type="transmembrane region" description="Helical" evidence="1">
    <location>
        <begin position="53"/>
        <end position="76"/>
    </location>
</feature>
<accession>A0A0G0QQY6</accession>
<proteinExistence type="predicted"/>
<evidence type="ECO:0000313" key="2">
    <source>
        <dbReference type="EMBL" id="KKR39751.1"/>
    </source>
</evidence>
<reference evidence="2 3" key="1">
    <citation type="journal article" date="2015" name="Nature">
        <title>rRNA introns, odd ribosomes, and small enigmatic genomes across a large radiation of phyla.</title>
        <authorList>
            <person name="Brown C.T."/>
            <person name="Hug L.A."/>
            <person name="Thomas B.C."/>
            <person name="Sharon I."/>
            <person name="Castelle C.J."/>
            <person name="Singh A."/>
            <person name="Wilkins M.J."/>
            <person name="Williams K.H."/>
            <person name="Banfield J.F."/>
        </authorList>
    </citation>
    <scope>NUCLEOTIDE SEQUENCE [LARGE SCALE GENOMIC DNA]</scope>
</reference>
<sequence length="329" mass="37357">MINKITNLISNPTTLLVLWLGFLLSPLLSWVRLFYIVGESGYKFHVRGASTLLFYAPYFLALCALMILLFWFKELIAKGLSTIRKKTLGILSLFSLGFILIAKYLMEMEYNSYPNFLYQYSGITVAQLELMSFVAGFQLLLFLITLVYESSFKPGTKRLPKKNQTNHSFRTRASLMMAFVGISGLLALSAQTLLNWTLLLGEESGGYETRIGKHYKYIVLLSEHTPTDSLVIHPPQGDRWPAIGNQPVLRYFLYPRTLVSGALLNDQEDMEKIKVGYFTEVPATSGDAIWPIIIDSNKSIIFDGENEIKYKSLEEIFTSDEGKVFKVVF</sequence>
<keyword evidence="1" id="KW-1133">Transmembrane helix</keyword>
<comment type="caution">
    <text evidence="2">The sequence shown here is derived from an EMBL/GenBank/DDBJ whole genome shotgun (WGS) entry which is preliminary data.</text>
</comment>
<feature type="transmembrane region" description="Helical" evidence="1">
    <location>
        <begin position="88"/>
        <end position="106"/>
    </location>
</feature>
<name>A0A0G0QQY6_9BACT</name>
<gene>
    <name evidence="2" type="ORF">UT72_C0002G0005</name>
</gene>
<dbReference type="AlphaFoldDB" id="A0A0G0QQY6"/>
<protein>
    <submittedName>
        <fullName evidence="2">Uncharacterized protein</fullName>
    </submittedName>
</protein>
<organism evidence="2 3">
    <name type="scientific">Candidatus Woesebacteria bacterium GW2011_GWB1_40_101</name>
    <dbReference type="NCBI Taxonomy" id="1618575"/>
    <lineage>
        <taxon>Bacteria</taxon>
        <taxon>Candidatus Woeseibacteriota</taxon>
    </lineage>
</organism>
<feature type="transmembrane region" description="Helical" evidence="1">
    <location>
        <begin position="126"/>
        <end position="148"/>
    </location>
</feature>
<dbReference type="Proteomes" id="UP000034687">
    <property type="component" value="Unassembled WGS sequence"/>
</dbReference>